<accession>A0AAN5I503</accession>
<gene>
    <name evidence="9" type="ORF">PMAYCL1PPCAC_21944</name>
</gene>
<evidence type="ECO:0000256" key="2">
    <source>
        <dbReference type="ARBA" id="ARBA00006279"/>
    </source>
</evidence>
<comment type="function">
    <text evidence="7">May be involved in iron transport and iron homeostasis.</text>
</comment>
<proteinExistence type="inferred from homology"/>
<feature type="transmembrane region" description="Helical" evidence="7">
    <location>
        <begin position="240"/>
        <end position="258"/>
    </location>
</feature>
<keyword evidence="5 7" id="KW-1133">Transmembrane helix</keyword>
<reference evidence="10" key="1">
    <citation type="submission" date="2022-10" db="EMBL/GenBank/DDBJ databases">
        <title>Genome assembly of Pristionchus species.</title>
        <authorList>
            <person name="Yoshida K."/>
            <person name="Sommer R.J."/>
        </authorList>
    </citation>
    <scope>NUCLEOTIDE SEQUENCE [LARGE SCALE GENOMIC DNA]</scope>
    <source>
        <strain evidence="10">RS5460</strain>
    </source>
</reference>
<feature type="transmembrane region" description="Helical" evidence="7">
    <location>
        <begin position="382"/>
        <end position="404"/>
    </location>
</feature>
<sequence>MIMCLIGNNFSMISSCLLFLLCLTIERSNWIYVSRNRIFPDQRKYHIFRDWALVLVCESGTMNRRLARTNAILTSLDQLANVLSPLLLGALLSFTSLRTSCIILAGYSSASFLLKGLLLMTLYERSENLSKKKGRTSALLELNSESPEASSSSRSARIASFFSVLSTYHAQPVFNAALGLALLYMTVLGFSGLDIAYGESVGLPENVMGFLRSLGSVAGVAGALMYAVFERQFGVRRTGVIGMMLQSCLLSLCVVSIWLPGSPWDPHAYLSTLTWSSWWQALLGNFVSPSSLNATIDTLNHTNWSSMTNSNGTSIVSIFTFLIAISTSRFGLWMADLAITHIMQVATPESQRNTVFGVQNAICQTFSVLKDALVIVLPSPSTYGICIVAAYSFNVAGCCSYLYYIVKSSAVNRKAPKDEEMKTYSKEEFKDLSVNKNDDE</sequence>
<evidence type="ECO:0000256" key="4">
    <source>
        <dbReference type="ARBA" id="ARBA00022692"/>
    </source>
</evidence>
<keyword evidence="8" id="KW-0732">Signal</keyword>
<comment type="caution">
    <text evidence="9">The sequence shown here is derived from an EMBL/GenBank/DDBJ whole genome shotgun (WGS) entry which is preliminary data.</text>
</comment>
<keyword evidence="10" id="KW-1185">Reference proteome</keyword>
<organism evidence="9 10">
    <name type="scientific">Pristionchus mayeri</name>
    <dbReference type="NCBI Taxonomy" id="1317129"/>
    <lineage>
        <taxon>Eukaryota</taxon>
        <taxon>Metazoa</taxon>
        <taxon>Ecdysozoa</taxon>
        <taxon>Nematoda</taxon>
        <taxon>Chromadorea</taxon>
        <taxon>Rhabditida</taxon>
        <taxon>Rhabditina</taxon>
        <taxon>Diplogasteromorpha</taxon>
        <taxon>Diplogasteroidea</taxon>
        <taxon>Neodiplogasteridae</taxon>
        <taxon>Pristionchus</taxon>
    </lineage>
</organism>
<dbReference type="GO" id="GO:0016020">
    <property type="term" value="C:membrane"/>
    <property type="evidence" value="ECO:0007669"/>
    <property type="project" value="UniProtKB-SubCell"/>
</dbReference>
<evidence type="ECO:0000256" key="8">
    <source>
        <dbReference type="SAM" id="SignalP"/>
    </source>
</evidence>
<keyword evidence="6 7" id="KW-0472">Membrane</keyword>
<feature type="transmembrane region" description="Helical" evidence="7">
    <location>
        <begin position="209"/>
        <end position="228"/>
    </location>
</feature>
<comment type="caution">
    <text evidence="7">Lacks conserved residue(s) required for the propagation of feature annotation.</text>
</comment>
<dbReference type="EMBL" id="BTRK01000005">
    <property type="protein sequence ID" value="GMR51749.1"/>
    <property type="molecule type" value="Genomic_DNA"/>
</dbReference>
<name>A0AAN5I503_9BILA</name>
<keyword evidence="7" id="KW-0406">Ion transport</keyword>
<dbReference type="PANTHER" id="PTHR11660">
    <property type="entry name" value="SOLUTE CARRIER FAMILY 40 MEMBER"/>
    <property type="match status" value="1"/>
</dbReference>
<comment type="subcellular location">
    <subcellularLocation>
        <location evidence="1 7">Membrane</location>
        <topology evidence="1 7">Multi-pass membrane protein</topology>
    </subcellularLocation>
</comment>
<keyword evidence="4 7" id="KW-0812">Transmembrane</keyword>
<feature type="transmembrane region" description="Helical" evidence="7">
    <location>
        <begin position="102"/>
        <end position="123"/>
    </location>
</feature>
<feature type="chain" id="PRO_5042865163" description="Solute carrier family 40 member" evidence="8">
    <location>
        <begin position="29"/>
        <end position="440"/>
    </location>
</feature>
<dbReference type="SUPFAM" id="SSF103473">
    <property type="entry name" value="MFS general substrate transporter"/>
    <property type="match status" value="1"/>
</dbReference>
<dbReference type="InterPro" id="IPR009716">
    <property type="entry name" value="Ferroportin-1"/>
</dbReference>
<dbReference type="Proteomes" id="UP001328107">
    <property type="component" value="Unassembled WGS sequence"/>
</dbReference>
<evidence type="ECO:0000313" key="9">
    <source>
        <dbReference type="EMBL" id="GMR51749.1"/>
    </source>
</evidence>
<dbReference type="Gene3D" id="1.20.1250.20">
    <property type="entry name" value="MFS general substrate transporter like domains"/>
    <property type="match status" value="1"/>
</dbReference>
<dbReference type="PANTHER" id="PTHR11660:SF69">
    <property type="entry name" value="SOLUTE CARRIER FAMILY 40 MEMBER"/>
    <property type="match status" value="1"/>
</dbReference>
<protein>
    <recommendedName>
        <fullName evidence="7">Solute carrier family 40 member</fullName>
    </recommendedName>
</protein>
<feature type="transmembrane region" description="Helical" evidence="7">
    <location>
        <begin position="278"/>
        <end position="296"/>
    </location>
</feature>
<feature type="transmembrane region" description="Helical" evidence="7">
    <location>
        <begin position="316"/>
        <end position="335"/>
    </location>
</feature>
<dbReference type="InterPro" id="IPR036259">
    <property type="entry name" value="MFS_trans_sf"/>
</dbReference>
<dbReference type="GO" id="GO:0005381">
    <property type="term" value="F:iron ion transmembrane transporter activity"/>
    <property type="evidence" value="ECO:0007669"/>
    <property type="project" value="UniProtKB-UniRule"/>
</dbReference>
<comment type="similarity">
    <text evidence="2 7">Belongs to the ferroportin (FP) (TC 2.A.100) family. SLC40A subfamily.</text>
</comment>
<evidence type="ECO:0000256" key="1">
    <source>
        <dbReference type="ARBA" id="ARBA00004141"/>
    </source>
</evidence>
<dbReference type="Pfam" id="PF06963">
    <property type="entry name" value="FPN1"/>
    <property type="match status" value="1"/>
</dbReference>
<feature type="signal peptide" evidence="8">
    <location>
        <begin position="1"/>
        <end position="28"/>
    </location>
</feature>
<evidence type="ECO:0000256" key="5">
    <source>
        <dbReference type="ARBA" id="ARBA00022989"/>
    </source>
</evidence>
<evidence type="ECO:0000256" key="7">
    <source>
        <dbReference type="RuleBase" id="RU365065"/>
    </source>
</evidence>
<evidence type="ECO:0000256" key="3">
    <source>
        <dbReference type="ARBA" id="ARBA00022448"/>
    </source>
</evidence>
<evidence type="ECO:0000256" key="6">
    <source>
        <dbReference type="ARBA" id="ARBA00023136"/>
    </source>
</evidence>
<feature type="transmembrane region" description="Helical" evidence="7">
    <location>
        <begin position="173"/>
        <end position="197"/>
    </location>
</feature>
<evidence type="ECO:0000313" key="10">
    <source>
        <dbReference type="Proteomes" id="UP001328107"/>
    </source>
</evidence>
<keyword evidence="3 7" id="KW-0813">Transport</keyword>
<dbReference type="AlphaFoldDB" id="A0AAN5I503"/>